<dbReference type="AlphaFoldDB" id="S0EU15"/>
<keyword evidence="2" id="KW-0378">Hydrolase</keyword>
<sequence>MVIASEVPLRAFRPESALGACVDGMEKGDMAGIFTPANIAAMKTAGLRSLAYRLRTELGVECWHWNPQGHWSDERHHQGYWISEATPTAPIQLSNGYRLPRRGDTIDQANNEGYSRLDDGDLHTFWKSNPYLDRYYTHESNALHPQWILVDLGKPRPVDAIRIFWAEPYATRFCVEYWRTADGETNQSIDDTFDTNGWHTFPHGLVEHGTGGSALMPLCKKPVVVRLVRIWMTESSERAPKGATDVRDGLGYAVREVQIGWLDRHGRLHDEVHHVPNRHQTLIYVSSTDPWHRWKDRDANVEQPGFDLVKNSGLSHDLPMLVPVGLLYDTPENAVAELRWLETRGIHIKCVELGEEPDGQYVSPEDYGALFVQWATAIHRFDPHLPLVGPGFQTELQDVLYWPNASGDRSWVHRFLVYLKQHGHLDDLRYFSFEWYPYDNVCTKDTERQLLRDPLLIRRILARWRAEGVPKTVAWIVSEYGYSAFAGRPEADRPAALLNAEIVGMFLSLGADTAYLYGYAPQPLMDELQCNSWGNLALFLSDDRHRIKQPLATYYAAWLLTHVWASPPQARILLYAARCRVERSTKRVLTAFAAKHPDGHWTIMLLNKDAKRAIAVKLVWHTKEGDREAKGPFEIWQLSSANYLWHPHGAESYAAPDTPPLHFVVKAPSQIILPPTSLTVVGCAPEAAKGTAYP</sequence>
<protein>
    <submittedName>
        <fullName evidence="2">Putative glycosyl hydrolase</fullName>
    </submittedName>
</protein>
<dbReference type="InterPro" id="IPR008979">
    <property type="entry name" value="Galactose-bd-like_sf"/>
</dbReference>
<dbReference type="InterPro" id="IPR017853">
    <property type="entry name" value="GH"/>
</dbReference>
<name>S0EU15_CHTCT</name>
<dbReference type="Gene3D" id="3.20.20.80">
    <property type="entry name" value="Glycosidases"/>
    <property type="match status" value="1"/>
</dbReference>
<proteinExistence type="predicted"/>
<dbReference type="SUPFAM" id="SSF49785">
    <property type="entry name" value="Galactose-binding domain-like"/>
    <property type="match status" value="1"/>
</dbReference>
<evidence type="ECO:0000259" key="1">
    <source>
        <dbReference type="PROSITE" id="PS50022"/>
    </source>
</evidence>
<dbReference type="InterPro" id="IPR000421">
    <property type="entry name" value="FA58C"/>
</dbReference>
<dbReference type="GO" id="GO:0016787">
    <property type="term" value="F:hydrolase activity"/>
    <property type="evidence" value="ECO:0007669"/>
    <property type="project" value="UniProtKB-KW"/>
</dbReference>
<dbReference type="KEGG" id="ccz:CCALI_01254"/>
<dbReference type="InParanoid" id="S0EU15"/>
<evidence type="ECO:0000313" key="2">
    <source>
        <dbReference type="EMBL" id="CCW35072.1"/>
    </source>
</evidence>
<dbReference type="STRING" id="454171.CP488_02841"/>
<organism evidence="2 3">
    <name type="scientific">Chthonomonas calidirosea (strain DSM 23976 / ICMP 18418 / T49)</name>
    <dbReference type="NCBI Taxonomy" id="1303518"/>
    <lineage>
        <taxon>Bacteria</taxon>
        <taxon>Bacillati</taxon>
        <taxon>Armatimonadota</taxon>
        <taxon>Chthonomonadia</taxon>
        <taxon>Chthonomonadales</taxon>
        <taxon>Chthonomonadaceae</taxon>
        <taxon>Chthonomonas</taxon>
    </lineage>
</organism>
<dbReference type="HOGENOM" id="CLU_401033_0_0_0"/>
<reference evidence="3" key="1">
    <citation type="submission" date="2013-03" db="EMBL/GenBank/DDBJ databases">
        <title>Genome sequence of Chthonomonas calidirosea, the first sequenced genome from the Armatimonadetes phylum (formally candidate division OP10).</title>
        <authorList>
            <person name="Lee K.C.Y."/>
            <person name="Morgan X.C."/>
            <person name="Dunfield P.F."/>
            <person name="Tamas I."/>
            <person name="Houghton K.M."/>
            <person name="Vyssotski M."/>
            <person name="Ryan J.L.J."/>
            <person name="Lagutin K."/>
            <person name="McDonald I.R."/>
            <person name="Stott M.B."/>
        </authorList>
    </citation>
    <scope>NUCLEOTIDE SEQUENCE [LARGE SCALE GENOMIC DNA]</scope>
    <source>
        <strain evidence="3">DSM 23976 / ICMP 18418 / T49</strain>
    </source>
</reference>
<dbReference type="Proteomes" id="UP000014227">
    <property type="component" value="Chromosome I"/>
</dbReference>
<dbReference type="PATRIC" id="fig|1303518.3.peg.1277"/>
<dbReference type="Gene3D" id="2.60.120.260">
    <property type="entry name" value="Galactose-binding domain-like"/>
    <property type="match status" value="1"/>
</dbReference>
<dbReference type="eggNOG" id="COG3664">
    <property type="taxonomic scope" value="Bacteria"/>
</dbReference>
<dbReference type="EMBL" id="HF951689">
    <property type="protein sequence ID" value="CCW35072.1"/>
    <property type="molecule type" value="Genomic_DNA"/>
</dbReference>
<keyword evidence="3" id="KW-1185">Reference proteome</keyword>
<dbReference type="SUPFAM" id="SSF51445">
    <property type="entry name" value="(Trans)glycosidases"/>
    <property type="match status" value="1"/>
</dbReference>
<evidence type="ECO:0000313" key="3">
    <source>
        <dbReference type="Proteomes" id="UP000014227"/>
    </source>
</evidence>
<accession>S0EU15</accession>
<gene>
    <name evidence="2" type="ORF">CCALI_01254</name>
</gene>
<feature type="domain" description="F5/8 type C" evidence="1">
    <location>
        <begin position="85"/>
        <end position="230"/>
    </location>
</feature>
<dbReference type="PROSITE" id="PS50022">
    <property type="entry name" value="FA58C_3"/>
    <property type="match status" value="1"/>
</dbReference>
<dbReference type="Pfam" id="PF00754">
    <property type="entry name" value="F5_F8_type_C"/>
    <property type="match status" value="1"/>
</dbReference>